<dbReference type="Proteomes" id="UP000020406">
    <property type="component" value="Unassembled WGS sequence"/>
</dbReference>
<name>Z9JML6_9GAMM</name>
<proteinExistence type="predicted"/>
<dbReference type="AlphaFoldDB" id="Z9JML6"/>
<evidence type="ECO:0000313" key="1">
    <source>
        <dbReference type="EMBL" id="EWS79243.1"/>
    </source>
</evidence>
<dbReference type="EMBL" id="JDSQ01000002">
    <property type="protein sequence ID" value="EWS79243.1"/>
    <property type="molecule type" value="Genomic_DNA"/>
</dbReference>
<evidence type="ECO:0000313" key="2">
    <source>
        <dbReference type="Proteomes" id="UP000020406"/>
    </source>
</evidence>
<reference evidence="1 2" key="1">
    <citation type="journal article" date="2014" name="Genome Announc.">
        <title>Draft Genome Sequence of Xylella fastidiosa Pear Leaf Scorch Strain in Taiwan.</title>
        <authorList>
            <person name="Su C.C."/>
            <person name="Deng W.L."/>
            <person name="Jan F.J."/>
            <person name="Chang C.J."/>
            <person name="Huang H."/>
            <person name="Chen J."/>
        </authorList>
    </citation>
    <scope>NUCLEOTIDE SEQUENCE [LARGE SCALE GENOMIC DNA]</scope>
    <source>
        <strain evidence="1 2">PLS229</strain>
    </source>
</reference>
<protein>
    <submittedName>
        <fullName evidence="1">Uncharacterized protein</fullName>
    </submittedName>
</protein>
<comment type="caution">
    <text evidence="1">The sequence shown here is derived from an EMBL/GenBank/DDBJ whole genome shotgun (WGS) entry which is preliminary data.</text>
</comment>
<dbReference type="PATRIC" id="fig|1444770.3.peg.326"/>
<accession>Z9JML6</accession>
<sequence length="29" mass="3262">MTRLGDLFVPAVWVFKRVATILVASLVKM</sequence>
<dbReference type="STRING" id="1444770.AF72_01330"/>
<gene>
    <name evidence="1" type="ORF">AF72_01330</name>
</gene>
<organism evidence="1 2">
    <name type="scientific">Xylella taiwanensis</name>
    <dbReference type="NCBI Taxonomy" id="1444770"/>
    <lineage>
        <taxon>Bacteria</taxon>
        <taxon>Pseudomonadati</taxon>
        <taxon>Pseudomonadota</taxon>
        <taxon>Gammaproteobacteria</taxon>
        <taxon>Lysobacterales</taxon>
        <taxon>Lysobacteraceae</taxon>
        <taxon>Xylella</taxon>
    </lineage>
</organism>